<dbReference type="Gene3D" id="2.60.120.260">
    <property type="entry name" value="Galactose-binding domain-like"/>
    <property type="match status" value="1"/>
</dbReference>
<evidence type="ECO:0000313" key="3">
    <source>
        <dbReference type="EMBL" id="GIJ55966.1"/>
    </source>
</evidence>
<feature type="region of interest" description="Disordered" evidence="1">
    <location>
        <begin position="130"/>
        <end position="150"/>
    </location>
</feature>
<proteinExistence type="predicted"/>
<accession>A0A8J3Z1Z9</accession>
<dbReference type="GO" id="GO:0030246">
    <property type="term" value="F:carbohydrate binding"/>
    <property type="evidence" value="ECO:0007669"/>
    <property type="project" value="InterPro"/>
</dbReference>
<comment type="caution">
    <text evidence="3">The sequence shown here is derived from an EMBL/GenBank/DDBJ whole genome shotgun (WGS) entry which is preliminary data.</text>
</comment>
<name>A0A8J3Z1Z9_9ACTN</name>
<organism evidence="3 4">
    <name type="scientific">Virgisporangium aurantiacum</name>
    <dbReference type="NCBI Taxonomy" id="175570"/>
    <lineage>
        <taxon>Bacteria</taxon>
        <taxon>Bacillati</taxon>
        <taxon>Actinomycetota</taxon>
        <taxon>Actinomycetes</taxon>
        <taxon>Micromonosporales</taxon>
        <taxon>Micromonosporaceae</taxon>
        <taxon>Virgisporangium</taxon>
    </lineage>
</organism>
<evidence type="ECO:0000256" key="1">
    <source>
        <dbReference type="SAM" id="MobiDB-lite"/>
    </source>
</evidence>
<evidence type="ECO:0000313" key="4">
    <source>
        <dbReference type="Proteomes" id="UP000612585"/>
    </source>
</evidence>
<dbReference type="Proteomes" id="UP000612585">
    <property type="component" value="Unassembled WGS sequence"/>
</dbReference>
<dbReference type="AlphaFoldDB" id="A0A8J3Z1Z9"/>
<feature type="domain" description="CBM6" evidence="2">
    <location>
        <begin position="588"/>
        <end position="720"/>
    </location>
</feature>
<dbReference type="InterPro" id="IPR005084">
    <property type="entry name" value="CBM6"/>
</dbReference>
<reference evidence="3" key="1">
    <citation type="submission" date="2021-01" db="EMBL/GenBank/DDBJ databases">
        <title>Whole genome shotgun sequence of Virgisporangium aurantiacum NBRC 16421.</title>
        <authorList>
            <person name="Komaki H."/>
            <person name="Tamura T."/>
        </authorList>
    </citation>
    <scope>NUCLEOTIDE SEQUENCE</scope>
    <source>
        <strain evidence="3">NBRC 16421</strain>
    </source>
</reference>
<protein>
    <recommendedName>
        <fullName evidence="2">CBM6 domain-containing protein</fullName>
    </recommendedName>
</protein>
<dbReference type="PROSITE" id="PS51175">
    <property type="entry name" value="CBM6"/>
    <property type="match status" value="1"/>
</dbReference>
<gene>
    <name evidence="3" type="ORF">Vau01_034820</name>
</gene>
<sequence length="722" mass="74925">MGVGMRTLTAGAAVAAVAVAAVVYVRMPVGGFPGRPATPDGTVAVYGQGGTFGVGQRDLPSGQSMGYRLVPGWAAPPGVMASETVVADDGTVVWGSRSLNNNIDLPTSGELVLGTYQPATNRHVVERVRTSTGRTEVRDPHGRPAAPSITGLQKHGRSVVFTASSGIFQQDLAASGAWPVLGVMTTVDGRWRVTGQWTGRQLREAGGVAGAAACPARAADTAESDCRQFADLAVLPRSGHVIATQQYGTGPDVGPQPPQVPVGPTAWRGSTPGGNGGFAAIRLDGPTPTVAAQYTYPEARIPGILDGAPLRVIPENVSADPTSVAGDERFVVTFNVAPTGLYIPRFLQEFSYDSATGAVRPVSAPFIPGDHSSGFGEPFLGFAATLYDRNGNLWAGRADAPIGVAGGKLAVYTKDGRRRCAATAGPNVSAEKGMVAFGRACAPDFNLRPATSTLTPHGFAEDPATGAVISLHWGGHVQAYLPTGTGPNLTFEVSNALDLGRKLMTQREDDVPVGWIGGFDATGRLWMTGSSLRGGGNDARIDHYLYSIGVGDLFDPAPVDLATTPGHSTTVQAERTTTIATRTARVGPTVEVMSVAATGSCNDVFSVDACGVDSVRGDGYVLRDDSGYGVLDGTAIDYRVRVAAAGTYRLSFRTSTFRGHPASISLTVAGQTVVTPVDTDGAWLTIAATKTVTLPAGTHTVRLSSPPNGGGWFLNHMLFQRA</sequence>
<feature type="compositionally biased region" description="Basic and acidic residues" evidence="1">
    <location>
        <begin position="130"/>
        <end position="142"/>
    </location>
</feature>
<dbReference type="EMBL" id="BOPG01000023">
    <property type="protein sequence ID" value="GIJ55966.1"/>
    <property type="molecule type" value="Genomic_DNA"/>
</dbReference>
<keyword evidence="4" id="KW-1185">Reference proteome</keyword>
<dbReference type="RefSeq" id="WP_203993541.1">
    <property type="nucleotide sequence ID" value="NZ_BOPG01000023.1"/>
</dbReference>
<dbReference type="SUPFAM" id="SSF49785">
    <property type="entry name" value="Galactose-binding domain-like"/>
    <property type="match status" value="1"/>
</dbReference>
<dbReference type="InterPro" id="IPR008979">
    <property type="entry name" value="Galactose-bd-like_sf"/>
</dbReference>
<evidence type="ECO:0000259" key="2">
    <source>
        <dbReference type="PROSITE" id="PS51175"/>
    </source>
</evidence>